<reference evidence="3" key="1">
    <citation type="submission" date="2021-01" db="UniProtKB">
        <authorList>
            <consortium name="EnsemblMetazoa"/>
        </authorList>
    </citation>
    <scope>IDENTIFICATION</scope>
</reference>
<dbReference type="RefSeq" id="XP_066927514.1">
    <property type="nucleotide sequence ID" value="XM_067071413.1"/>
</dbReference>
<feature type="compositionally biased region" description="Basic and acidic residues" evidence="1">
    <location>
        <begin position="376"/>
        <end position="390"/>
    </location>
</feature>
<feature type="region of interest" description="Disordered" evidence="1">
    <location>
        <begin position="191"/>
        <end position="275"/>
    </location>
</feature>
<evidence type="ECO:0000313" key="4">
    <source>
        <dbReference type="Proteomes" id="UP000594262"/>
    </source>
</evidence>
<dbReference type="GeneID" id="136814982"/>
<name>A0A7M6DNQ7_9CNID</name>
<proteinExistence type="predicted"/>
<dbReference type="AlphaFoldDB" id="A0A7M6DNQ7"/>
<feature type="compositionally biased region" description="Acidic residues" evidence="1">
    <location>
        <begin position="264"/>
        <end position="273"/>
    </location>
</feature>
<organism evidence="3 4">
    <name type="scientific">Clytia hemisphaerica</name>
    <dbReference type="NCBI Taxonomy" id="252671"/>
    <lineage>
        <taxon>Eukaryota</taxon>
        <taxon>Metazoa</taxon>
        <taxon>Cnidaria</taxon>
        <taxon>Hydrozoa</taxon>
        <taxon>Hydroidolina</taxon>
        <taxon>Leptothecata</taxon>
        <taxon>Obeliida</taxon>
        <taxon>Clytiidae</taxon>
        <taxon>Clytia</taxon>
    </lineage>
</organism>
<feature type="compositionally biased region" description="Basic and acidic residues" evidence="1">
    <location>
        <begin position="228"/>
        <end position="263"/>
    </location>
</feature>
<feature type="signal peptide" evidence="2">
    <location>
        <begin position="1"/>
        <end position="27"/>
    </location>
</feature>
<feature type="region of interest" description="Disordered" evidence="1">
    <location>
        <begin position="404"/>
        <end position="466"/>
    </location>
</feature>
<evidence type="ECO:0000313" key="3">
    <source>
        <dbReference type="EnsemblMetazoa" id="CLYHEMP018541.1"/>
    </source>
</evidence>
<sequence length="466" mass="52556">MANQMKKSSIVLWVLVISLDFVHICTASNLEVTGLNLVNKTLIGNVTLQQSNFQNGQLNISSTNSTRVARPLITNQSKTSVKENSQSKASVVDKKQSKVTIKEDKKDIGQNIQKDLSTKSEIYKMHSNGLMLLHPQRSSIAKSSKKSKLASSSSDDSAVNYHIWKKPDHDKTTNQSSAIVENEKFLETKLGNLPQIQEGKRETTTFSENCLDTDPIGGKPCNVDEESNEKQDYLRRKRESILQRRTSTEDRESTLNRETRNEDDPLFDDDQPEEILRREKEKRRLIKLKSRYGTALSRGIPDIPAIKPIPDIQSRFEKIEPLETIPRFGLFGPEAYDNWPRFGVPDLSLMHYPRFPAPKMDEFEQIPGIPHIRPLSRGDEVTGDRRGYPAKNDDFYDQELDEDIEHNSPITSPTAIPSLTNIPDIPDIQDIPTISPARAAARKSSNGQPAVDTIHTKDGDETRVST</sequence>
<feature type="region of interest" description="Disordered" evidence="1">
    <location>
        <begin position="138"/>
        <end position="157"/>
    </location>
</feature>
<keyword evidence="2" id="KW-0732">Signal</keyword>
<accession>A0A7M6DNQ7</accession>
<feature type="compositionally biased region" description="Low complexity" evidence="1">
    <location>
        <begin position="422"/>
        <end position="434"/>
    </location>
</feature>
<evidence type="ECO:0008006" key="5">
    <source>
        <dbReference type="Google" id="ProtNLM"/>
    </source>
</evidence>
<feature type="compositionally biased region" description="Basic and acidic residues" evidence="1">
    <location>
        <begin position="454"/>
        <end position="466"/>
    </location>
</feature>
<evidence type="ECO:0000256" key="1">
    <source>
        <dbReference type="SAM" id="MobiDB-lite"/>
    </source>
</evidence>
<feature type="chain" id="PRO_5029887005" description="Cnidarian restricted protein" evidence="2">
    <location>
        <begin position="28"/>
        <end position="466"/>
    </location>
</feature>
<dbReference type="OrthoDB" id="10620553at2759"/>
<dbReference type="EnsemblMetazoa" id="CLYHEMT018541.1">
    <property type="protein sequence ID" value="CLYHEMP018541.1"/>
    <property type="gene ID" value="CLYHEMG018541"/>
</dbReference>
<feature type="compositionally biased region" description="Polar residues" evidence="1">
    <location>
        <begin position="408"/>
        <end position="421"/>
    </location>
</feature>
<feature type="region of interest" description="Disordered" evidence="1">
    <location>
        <begin position="370"/>
        <end position="390"/>
    </location>
</feature>
<protein>
    <recommendedName>
        <fullName evidence="5">Cnidarian restricted protein</fullName>
    </recommendedName>
</protein>
<dbReference type="Proteomes" id="UP000594262">
    <property type="component" value="Unplaced"/>
</dbReference>
<evidence type="ECO:0000256" key="2">
    <source>
        <dbReference type="SAM" id="SignalP"/>
    </source>
</evidence>
<keyword evidence="4" id="KW-1185">Reference proteome</keyword>